<keyword evidence="3" id="KW-1185">Reference proteome</keyword>
<dbReference type="AlphaFoldDB" id="A0A2U1ZQZ8"/>
<reference evidence="2 3" key="1">
    <citation type="submission" date="2018-03" db="EMBL/GenBank/DDBJ databases">
        <title>Genome assembly of novel Miniimonas species PCH200.</title>
        <authorList>
            <person name="Thakur V."/>
            <person name="Kumar V."/>
            <person name="Singh D."/>
        </authorList>
    </citation>
    <scope>NUCLEOTIDE SEQUENCE [LARGE SCALE GENOMIC DNA]</scope>
    <source>
        <strain evidence="2 3">PCH200</strain>
    </source>
</reference>
<keyword evidence="1" id="KW-1133">Transmembrane helix</keyword>
<keyword evidence="1" id="KW-0472">Membrane</keyword>
<dbReference type="RefSeq" id="WP_109227807.1">
    <property type="nucleotide sequence ID" value="NZ_PYHR01000002.1"/>
</dbReference>
<comment type="caution">
    <text evidence="2">The sequence shown here is derived from an EMBL/GenBank/DDBJ whole genome shotgun (WGS) entry which is preliminary data.</text>
</comment>
<accession>A0A2U1ZQZ8</accession>
<dbReference type="OrthoDB" id="5243687at2"/>
<dbReference type="EMBL" id="PYHR01000002">
    <property type="protein sequence ID" value="PWD49424.1"/>
    <property type="molecule type" value="Genomic_DNA"/>
</dbReference>
<sequence length="178" mass="17952">MATTTTSRAPAVIGLVSIVAGAIFLVAGAVTWGLVSSNLRAEEITVSEDAAMFGGQTVQDPFTAFAQADIINHHALAATDGKTYAELGSEISTLKADGAADDSEEVLALQGQRTTVMNASFLRASLFTSVVAFGVAALVMGLGVMFALVGLGLRKVAVTSSPEASAAPAGPAGPPTRD</sequence>
<evidence type="ECO:0000256" key="1">
    <source>
        <dbReference type="SAM" id="Phobius"/>
    </source>
</evidence>
<feature type="transmembrane region" description="Helical" evidence="1">
    <location>
        <begin position="12"/>
        <end position="35"/>
    </location>
</feature>
<protein>
    <submittedName>
        <fullName evidence="2">Aromatic ring-opening dioxygenase LigA</fullName>
    </submittedName>
</protein>
<organism evidence="2 3">
    <name type="scientific">Serinibacter arcticus</name>
    <dbReference type="NCBI Taxonomy" id="1655435"/>
    <lineage>
        <taxon>Bacteria</taxon>
        <taxon>Bacillati</taxon>
        <taxon>Actinomycetota</taxon>
        <taxon>Actinomycetes</taxon>
        <taxon>Micrococcales</taxon>
        <taxon>Beutenbergiaceae</taxon>
        <taxon>Serinibacter</taxon>
    </lineage>
</organism>
<dbReference type="GO" id="GO:0051213">
    <property type="term" value="F:dioxygenase activity"/>
    <property type="evidence" value="ECO:0007669"/>
    <property type="project" value="UniProtKB-KW"/>
</dbReference>
<feature type="transmembrane region" description="Helical" evidence="1">
    <location>
        <begin position="126"/>
        <end position="151"/>
    </location>
</feature>
<keyword evidence="2" id="KW-0560">Oxidoreductase</keyword>
<proteinExistence type="predicted"/>
<keyword evidence="1" id="KW-0812">Transmembrane</keyword>
<name>A0A2U1ZQZ8_9MICO</name>
<evidence type="ECO:0000313" key="2">
    <source>
        <dbReference type="EMBL" id="PWD49424.1"/>
    </source>
</evidence>
<gene>
    <name evidence="2" type="ORF">C8046_00500</name>
</gene>
<dbReference type="Proteomes" id="UP000245166">
    <property type="component" value="Unassembled WGS sequence"/>
</dbReference>
<evidence type="ECO:0000313" key="3">
    <source>
        <dbReference type="Proteomes" id="UP000245166"/>
    </source>
</evidence>
<keyword evidence="2" id="KW-0223">Dioxygenase</keyword>